<dbReference type="PANTHER" id="PTHR12558:SF10">
    <property type="entry name" value="CELL DIVISION CYCLE PROTEIN 23 HOMOLOG"/>
    <property type="match status" value="1"/>
</dbReference>
<dbReference type="GO" id="GO:0045842">
    <property type="term" value="P:positive regulation of mitotic metaphase/anaphase transition"/>
    <property type="evidence" value="ECO:0007669"/>
    <property type="project" value="TreeGrafter"/>
</dbReference>
<keyword evidence="8" id="KW-0175">Coiled coil</keyword>
<accession>A0A1Y2CWG8</accession>
<dbReference type="InParanoid" id="A0A1Y2CWG8"/>
<feature type="region of interest" description="Disordered" evidence="9">
    <location>
        <begin position="44"/>
        <end position="88"/>
    </location>
</feature>
<dbReference type="Pfam" id="PF13432">
    <property type="entry name" value="TPR_16"/>
    <property type="match status" value="1"/>
</dbReference>
<dbReference type="SUPFAM" id="SSF48452">
    <property type="entry name" value="TPR-like"/>
    <property type="match status" value="2"/>
</dbReference>
<name>A0A1Y2CWG8_9BASI</name>
<dbReference type="STRING" id="106004.A0A1Y2CWG8"/>
<dbReference type="FunCoup" id="A0A1Y2CWG8">
    <property type="interactions" value="308"/>
</dbReference>
<feature type="compositionally biased region" description="Polar residues" evidence="9">
    <location>
        <begin position="69"/>
        <end position="83"/>
    </location>
</feature>
<evidence type="ECO:0000256" key="8">
    <source>
        <dbReference type="SAM" id="Coils"/>
    </source>
</evidence>
<dbReference type="Pfam" id="PF13414">
    <property type="entry name" value="TPR_11"/>
    <property type="match status" value="1"/>
</dbReference>
<dbReference type="GO" id="GO:0005680">
    <property type="term" value="C:anaphase-promoting complex"/>
    <property type="evidence" value="ECO:0007669"/>
    <property type="project" value="InterPro"/>
</dbReference>
<dbReference type="Proteomes" id="UP000193467">
    <property type="component" value="Unassembled WGS sequence"/>
</dbReference>
<evidence type="ECO:0000256" key="9">
    <source>
        <dbReference type="SAM" id="MobiDB-lite"/>
    </source>
</evidence>
<keyword evidence="4" id="KW-0833">Ubl conjugation pathway</keyword>
<evidence type="ECO:0000256" key="1">
    <source>
        <dbReference type="ARBA" id="ARBA00022618"/>
    </source>
</evidence>
<evidence type="ECO:0000256" key="3">
    <source>
        <dbReference type="ARBA" id="ARBA00022776"/>
    </source>
</evidence>
<sequence length="661" mass="74079">MSHPTIPQPDPAALRLELRTATQECMDRALNSSAKWAAELLSALPPTPSTSRDALPHSTAPGGSAPLFRTSTPVRHPPSTRQSLPGLPPMSSIAHGMGGHRDSLGSVLEMGSSPAHVMGGAAGEERMEEDHWTPEDEAAAEGRRQDEEERDMYLLALSYERTHEHMRAAHVLRDCTGPKARWLRGYAKYLAGEKRAQEENGELLGVKDKGVPNPFAQELLSEMATWEPGFIERDGWLLFLKALLLLSLPPLAPSPTGLRDPSSSLAGLDVRLLAMDTLVSSVKLQPYNWTAWLKIASCIEGPEELEATLKFLPQVPTFLFFFVHATLEIHAAGDNLHSVLDNLEAIFPGSSTIAGMRGLVHYHVREFDEATAFFTSLQQTDPYRVEDIDIFSNILYVSEKRAELAMLAQEYTKMDRSRPEVCCLVGASSNYYSLRREHEKAIIYFRRALKLDRGYLSAWTLMGHEYVEIKNTNAAIASYRRAVDVNRKDYRAWYGLGQTYELLGEPFYALNYYQKATALRPYDARMWSALAICYEKLKRVPDAIKAYQRALVSSEPGENDTSLRIGRLYALLGNSRAAAQYHRRALYEGLKTDASKAELSKIWLWLARWEMGREKEAGGQGEGGDLRLAEEYLGEVMSVQEDKEEAKALMKELNVLLLNRE</sequence>
<feature type="repeat" description="TPR" evidence="7">
    <location>
        <begin position="456"/>
        <end position="489"/>
    </location>
</feature>
<evidence type="ECO:0000259" key="10">
    <source>
        <dbReference type="Pfam" id="PF04049"/>
    </source>
</evidence>
<keyword evidence="6" id="KW-0131">Cell cycle</keyword>
<dbReference type="OrthoDB" id="10262026at2759"/>
<dbReference type="GO" id="GO:0051301">
    <property type="term" value="P:cell division"/>
    <property type="evidence" value="ECO:0007669"/>
    <property type="project" value="UniProtKB-KW"/>
</dbReference>
<feature type="repeat" description="TPR" evidence="7">
    <location>
        <begin position="490"/>
        <end position="523"/>
    </location>
</feature>
<evidence type="ECO:0000256" key="6">
    <source>
        <dbReference type="ARBA" id="ARBA00023306"/>
    </source>
</evidence>
<feature type="domain" description="Cdc23" evidence="10">
    <location>
        <begin position="14"/>
        <end position="52"/>
    </location>
</feature>
<feature type="coiled-coil region" evidence="8">
    <location>
        <begin position="629"/>
        <end position="659"/>
    </location>
</feature>
<evidence type="ECO:0000313" key="11">
    <source>
        <dbReference type="EMBL" id="ORY50685.1"/>
    </source>
</evidence>
<protein>
    <recommendedName>
        <fullName evidence="10">Cdc23 domain-containing protein</fullName>
    </recommendedName>
</protein>
<organism evidence="11 12">
    <name type="scientific">Leucosporidium creatinivorum</name>
    <dbReference type="NCBI Taxonomy" id="106004"/>
    <lineage>
        <taxon>Eukaryota</taxon>
        <taxon>Fungi</taxon>
        <taxon>Dikarya</taxon>
        <taxon>Basidiomycota</taxon>
        <taxon>Pucciniomycotina</taxon>
        <taxon>Microbotryomycetes</taxon>
        <taxon>Leucosporidiales</taxon>
        <taxon>Leucosporidium</taxon>
    </lineage>
</organism>
<comment type="caution">
    <text evidence="11">The sequence shown here is derived from an EMBL/GenBank/DDBJ whole genome shotgun (WGS) entry which is preliminary data.</text>
</comment>
<feature type="domain" description="Cdc23" evidence="10">
    <location>
        <begin position="273"/>
        <end position="352"/>
    </location>
</feature>
<dbReference type="Gene3D" id="1.25.40.10">
    <property type="entry name" value="Tetratricopeptide repeat domain"/>
    <property type="match status" value="3"/>
</dbReference>
<proteinExistence type="predicted"/>
<feature type="domain" description="Cdc23" evidence="10">
    <location>
        <begin position="136"/>
        <end position="246"/>
    </location>
</feature>
<keyword evidence="12" id="KW-1185">Reference proteome</keyword>
<evidence type="ECO:0000256" key="4">
    <source>
        <dbReference type="ARBA" id="ARBA00022786"/>
    </source>
</evidence>
<dbReference type="AlphaFoldDB" id="A0A1Y2CWG8"/>
<evidence type="ECO:0000256" key="7">
    <source>
        <dbReference type="PROSITE-ProRule" id="PRU00339"/>
    </source>
</evidence>
<reference evidence="11 12" key="1">
    <citation type="submission" date="2016-07" db="EMBL/GenBank/DDBJ databases">
        <title>Pervasive Adenine N6-methylation of Active Genes in Fungi.</title>
        <authorList>
            <consortium name="DOE Joint Genome Institute"/>
            <person name="Mondo S.J."/>
            <person name="Dannebaum R.O."/>
            <person name="Kuo R.C."/>
            <person name="Labutti K."/>
            <person name="Haridas S."/>
            <person name="Kuo A."/>
            <person name="Salamov A."/>
            <person name="Ahrendt S.R."/>
            <person name="Lipzen A."/>
            <person name="Sullivan W."/>
            <person name="Andreopoulos W.B."/>
            <person name="Clum A."/>
            <person name="Lindquist E."/>
            <person name="Daum C."/>
            <person name="Ramamoorthy G.K."/>
            <person name="Gryganskyi A."/>
            <person name="Culley D."/>
            <person name="Magnuson J.K."/>
            <person name="James T.Y."/>
            <person name="O'Malley M.A."/>
            <person name="Stajich J.E."/>
            <person name="Spatafora J.W."/>
            <person name="Visel A."/>
            <person name="Grigoriev I.V."/>
        </authorList>
    </citation>
    <scope>NUCLEOTIDE SEQUENCE [LARGE SCALE GENOMIC DNA]</scope>
    <source>
        <strain evidence="11 12">62-1032</strain>
    </source>
</reference>
<dbReference type="InterPro" id="IPR011990">
    <property type="entry name" value="TPR-like_helical_dom_sf"/>
</dbReference>
<dbReference type="InterPro" id="IPR007192">
    <property type="entry name" value="APC8"/>
</dbReference>
<keyword evidence="1" id="KW-0132">Cell division</keyword>
<keyword evidence="3" id="KW-0498">Mitosis</keyword>
<keyword evidence="2" id="KW-0677">Repeat</keyword>
<evidence type="ECO:0000313" key="12">
    <source>
        <dbReference type="Proteomes" id="UP000193467"/>
    </source>
</evidence>
<dbReference type="PROSITE" id="PS50005">
    <property type="entry name" value="TPR"/>
    <property type="match status" value="2"/>
</dbReference>
<dbReference type="EMBL" id="MCGR01000109">
    <property type="protein sequence ID" value="ORY50685.1"/>
    <property type="molecule type" value="Genomic_DNA"/>
</dbReference>
<dbReference type="InterPro" id="IPR019734">
    <property type="entry name" value="TPR_rpt"/>
</dbReference>
<dbReference type="GO" id="GO:0016567">
    <property type="term" value="P:protein ubiquitination"/>
    <property type="evidence" value="ECO:0007669"/>
    <property type="project" value="TreeGrafter"/>
</dbReference>
<dbReference type="SMART" id="SM00028">
    <property type="entry name" value="TPR"/>
    <property type="match status" value="6"/>
</dbReference>
<evidence type="ECO:0000256" key="5">
    <source>
        <dbReference type="ARBA" id="ARBA00022803"/>
    </source>
</evidence>
<evidence type="ECO:0000256" key="2">
    <source>
        <dbReference type="ARBA" id="ARBA00022737"/>
    </source>
</evidence>
<dbReference type="Pfam" id="PF13181">
    <property type="entry name" value="TPR_8"/>
    <property type="match status" value="1"/>
</dbReference>
<keyword evidence="5 7" id="KW-0802">TPR repeat</keyword>
<dbReference type="GO" id="GO:0031145">
    <property type="term" value="P:anaphase-promoting complex-dependent catabolic process"/>
    <property type="evidence" value="ECO:0007669"/>
    <property type="project" value="TreeGrafter"/>
</dbReference>
<dbReference type="PANTHER" id="PTHR12558">
    <property type="entry name" value="CELL DIVISION CYCLE 16,23,27"/>
    <property type="match status" value="1"/>
</dbReference>
<dbReference type="Pfam" id="PF04049">
    <property type="entry name" value="ANAPC8"/>
    <property type="match status" value="3"/>
</dbReference>
<gene>
    <name evidence="11" type="ORF">BCR35DRAFT_327247</name>
</gene>
<feature type="region of interest" description="Disordered" evidence="9">
    <location>
        <begin position="123"/>
        <end position="147"/>
    </location>
</feature>